<accession>A0A631Z282</accession>
<organism evidence="2">
    <name type="scientific">Salmonella enterica</name>
    <name type="common">Salmonella choleraesuis</name>
    <dbReference type="NCBI Taxonomy" id="28901"/>
    <lineage>
        <taxon>Bacteria</taxon>
        <taxon>Pseudomonadati</taxon>
        <taxon>Pseudomonadota</taxon>
        <taxon>Gammaproteobacteria</taxon>
        <taxon>Enterobacterales</taxon>
        <taxon>Enterobacteriaceae</taxon>
        <taxon>Salmonella</taxon>
    </lineage>
</organism>
<name>A0A631Z282_SALER</name>
<protein>
    <recommendedName>
        <fullName evidence="1">Cyanophage baseplate Pam3 plug gp18 domain-containing protein</fullName>
    </recommendedName>
</protein>
<sequence>MMKIHEIPLTPDNQHFSIQLAGRNLILKLIFRDEAGWIMDISDEHSTIISGVPLIPGTDLLSQYPDINLGGKFQVVSDDDSREYPSQSNLGINSHLYFIED</sequence>
<gene>
    <name evidence="2" type="ORF">B9O83_04995</name>
</gene>
<evidence type="ECO:0000313" key="2">
    <source>
        <dbReference type="EMBL" id="EDG7969808.1"/>
    </source>
</evidence>
<reference evidence="2" key="1">
    <citation type="submission" date="2018-07" db="EMBL/GenBank/DDBJ databases">
        <authorList>
            <consortium name="PulseNet: The National Subtyping Network for Foodborne Disease Surveillance"/>
            <person name="Tarr C.L."/>
            <person name="Trees E."/>
            <person name="Katz L.S."/>
            <person name="Carleton-Romer H.A."/>
            <person name="Stroika S."/>
            <person name="Kucerova Z."/>
            <person name="Roache K.F."/>
            <person name="Sabol A.L."/>
            <person name="Besser J."/>
            <person name="Gerner-Smidt P."/>
        </authorList>
    </citation>
    <scope>NUCLEOTIDE SEQUENCE</scope>
    <source>
        <strain evidence="2">PNUSAS012229</strain>
    </source>
</reference>
<dbReference type="EMBL" id="AAMFJE010000009">
    <property type="protein sequence ID" value="EDG7969808.1"/>
    <property type="molecule type" value="Genomic_DNA"/>
</dbReference>
<feature type="domain" description="Cyanophage baseplate Pam3 plug gp18" evidence="1">
    <location>
        <begin position="5"/>
        <end position="100"/>
    </location>
</feature>
<dbReference type="Pfam" id="PF22479">
    <property type="entry name" value="Pam3_gp18"/>
    <property type="match status" value="1"/>
</dbReference>
<evidence type="ECO:0000259" key="1">
    <source>
        <dbReference type="Pfam" id="PF22479"/>
    </source>
</evidence>
<comment type="caution">
    <text evidence="2">The sequence shown here is derived from an EMBL/GenBank/DDBJ whole genome shotgun (WGS) entry which is preliminary data.</text>
</comment>
<dbReference type="InterPro" id="IPR054252">
    <property type="entry name" value="Pam3_gp18"/>
</dbReference>
<dbReference type="AlphaFoldDB" id="A0A631Z282"/>
<proteinExistence type="predicted"/>